<dbReference type="WBParaSite" id="TCNE_0001950001-mRNA-1">
    <property type="protein sequence ID" value="TCNE_0001950001-mRNA-1"/>
    <property type="gene ID" value="TCNE_0001950001"/>
</dbReference>
<evidence type="ECO:0000313" key="3">
    <source>
        <dbReference type="WBParaSite" id="TCNE_0001950001-mRNA-1"/>
    </source>
</evidence>
<dbReference type="Proteomes" id="UP000050794">
    <property type="component" value="Unassembled WGS sequence"/>
</dbReference>
<proteinExistence type="predicted"/>
<gene>
    <name evidence="1" type="ORF">TCNE_LOCUS19496</name>
</gene>
<name>A0A183VFH6_TOXCA</name>
<reference evidence="1 2" key="2">
    <citation type="submission" date="2018-11" db="EMBL/GenBank/DDBJ databases">
        <authorList>
            <consortium name="Pathogen Informatics"/>
        </authorList>
    </citation>
    <scope>NUCLEOTIDE SEQUENCE [LARGE SCALE GENOMIC DNA]</scope>
</reference>
<dbReference type="AlphaFoldDB" id="A0A183VFH6"/>
<sequence length="82" mass="9105">MDTHTYICGPPRLVPVCGVEMHFSLHEILAYGTVTVAWHVKSLEKPREKRMDGSSAQVLRASAIHSNALQPYTCCKDGFVFA</sequence>
<protein>
    <submittedName>
        <fullName evidence="1 3">Uncharacterized protein</fullName>
    </submittedName>
</protein>
<keyword evidence="2" id="KW-1185">Reference proteome</keyword>
<reference evidence="3" key="1">
    <citation type="submission" date="2016-06" db="UniProtKB">
        <authorList>
            <consortium name="WormBaseParasite"/>
        </authorList>
    </citation>
    <scope>IDENTIFICATION</scope>
</reference>
<dbReference type="EMBL" id="UYWY01027000">
    <property type="protein sequence ID" value="VDM50817.1"/>
    <property type="molecule type" value="Genomic_DNA"/>
</dbReference>
<organism evidence="2 3">
    <name type="scientific">Toxocara canis</name>
    <name type="common">Canine roundworm</name>
    <dbReference type="NCBI Taxonomy" id="6265"/>
    <lineage>
        <taxon>Eukaryota</taxon>
        <taxon>Metazoa</taxon>
        <taxon>Ecdysozoa</taxon>
        <taxon>Nematoda</taxon>
        <taxon>Chromadorea</taxon>
        <taxon>Rhabditida</taxon>
        <taxon>Spirurina</taxon>
        <taxon>Ascaridomorpha</taxon>
        <taxon>Ascaridoidea</taxon>
        <taxon>Toxocaridae</taxon>
        <taxon>Toxocara</taxon>
    </lineage>
</organism>
<evidence type="ECO:0000313" key="2">
    <source>
        <dbReference type="Proteomes" id="UP000050794"/>
    </source>
</evidence>
<accession>A0A183VFH6</accession>
<evidence type="ECO:0000313" key="1">
    <source>
        <dbReference type="EMBL" id="VDM50817.1"/>
    </source>
</evidence>